<comment type="caution">
    <text evidence="3">The sequence shown here is derived from an EMBL/GenBank/DDBJ whole genome shotgun (WGS) entry which is preliminary data.</text>
</comment>
<evidence type="ECO:0000313" key="3">
    <source>
        <dbReference type="EMBL" id="KAK8897306.1"/>
    </source>
</evidence>
<feature type="compositionally biased region" description="Basic and acidic residues" evidence="2">
    <location>
        <begin position="497"/>
        <end position="509"/>
    </location>
</feature>
<keyword evidence="4" id="KW-1185">Reference proteome</keyword>
<name>A0ABR2L2N1_9EUKA</name>
<proteinExistence type="predicted"/>
<gene>
    <name evidence="3" type="ORF">M9Y10_015247</name>
</gene>
<organism evidence="3 4">
    <name type="scientific">Tritrichomonas musculus</name>
    <dbReference type="NCBI Taxonomy" id="1915356"/>
    <lineage>
        <taxon>Eukaryota</taxon>
        <taxon>Metamonada</taxon>
        <taxon>Parabasalia</taxon>
        <taxon>Tritrichomonadida</taxon>
        <taxon>Tritrichomonadidae</taxon>
        <taxon>Tritrichomonas</taxon>
    </lineage>
</organism>
<feature type="region of interest" description="Disordered" evidence="2">
    <location>
        <begin position="479"/>
        <end position="536"/>
    </location>
</feature>
<dbReference type="EMBL" id="JAPFFF010000002">
    <property type="protein sequence ID" value="KAK8897306.1"/>
    <property type="molecule type" value="Genomic_DNA"/>
</dbReference>
<evidence type="ECO:0000313" key="4">
    <source>
        <dbReference type="Proteomes" id="UP001470230"/>
    </source>
</evidence>
<sequence>MAESTTRLSSSYFQDMTFTLSNGGISYDFKGDILAKMSKKVANLLRQGITHKEILRHLEPDTFEAFVSACKLEPFKVTPKNAHELYSLAQEWEIPSLEKFANEFIQSKKLEAPEPVDYLQVLKTKAADRTYTNDDIKNVSSIINDAMESEDFTDLPPEIIFQCLLAADPYDIDPENLLNLTLELFDKKASSAVPVTTLIDFEKMNAEQRKKLILNEKMNTMNFTYFVAQSLSHFRNHEKDTSSALQHRVGIKILELAESAEKARKKGEEDYNESHVPDMEALKHQIERQEEEIKTLRQQLEADNSAFQDAESKRQEELDGFTNTVKEINDQGEESGLFVMNETEQTQKLIAEHIDTLRDEFAKKLEEARAENSTECDGILEHTKEQVQEQSTHIDAISTKFDDFKTNIDAMDTIVKSTRSTLAAKIVRDKLRMDEFIRDNENRFEIFNNSEANWELTPDDVKGAEEMIDDFEGELNNLCPIRGNAQTSPPPSPRAQPKAEESQTDRFQLEEEDFNEEEEEEEEEEALSVVSGAVPN</sequence>
<evidence type="ECO:0000256" key="1">
    <source>
        <dbReference type="SAM" id="Coils"/>
    </source>
</evidence>
<dbReference type="Proteomes" id="UP001470230">
    <property type="component" value="Unassembled WGS sequence"/>
</dbReference>
<dbReference type="InterPro" id="IPR011333">
    <property type="entry name" value="SKP1/BTB/POZ_sf"/>
</dbReference>
<reference evidence="3 4" key="1">
    <citation type="submission" date="2024-04" db="EMBL/GenBank/DDBJ databases">
        <title>Tritrichomonas musculus Genome.</title>
        <authorList>
            <person name="Alves-Ferreira E."/>
            <person name="Grigg M."/>
            <person name="Lorenzi H."/>
            <person name="Galac M."/>
        </authorList>
    </citation>
    <scope>NUCLEOTIDE SEQUENCE [LARGE SCALE GENOMIC DNA]</scope>
    <source>
        <strain evidence="3 4">EAF2021</strain>
    </source>
</reference>
<accession>A0ABR2L2N1</accession>
<keyword evidence="1" id="KW-0175">Coiled coil</keyword>
<feature type="compositionally biased region" description="Acidic residues" evidence="2">
    <location>
        <begin position="510"/>
        <end position="526"/>
    </location>
</feature>
<evidence type="ECO:0000256" key="2">
    <source>
        <dbReference type="SAM" id="MobiDB-lite"/>
    </source>
</evidence>
<feature type="coiled-coil region" evidence="1">
    <location>
        <begin position="279"/>
        <end position="313"/>
    </location>
</feature>
<dbReference type="Gene3D" id="3.30.710.10">
    <property type="entry name" value="Potassium Channel Kv1.1, Chain A"/>
    <property type="match status" value="1"/>
</dbReference>
<protein>
    <submittedName>
        <fullName evidence="3">Uncharacterized protein</fullName>
    </submittedName>
</protein>